<organism evidence="1 2">
    <name type="scientific">Saimiri boliviensis boliviensis</name>
    <name type="common">Bolivian squirrel monkey</name>
    <dbReference type="NCBI Taxonomy" id="39432"/>
    <lineage>
        <taxon>Eukaryota</taxon>
        <taxon>Metazoa</taxon>
        <taxon>Chordata</taxon>
        <taxon>Craniata</taxon>
        <taxon>Vertebrata</taxon>
        <taxon>Euteleostomi</taxon>
        <taxon>Mammalia</taxon>
        <taxon>Eutheria</taxon>
        <taxon>Euarchontoglires</taxon>
        <taxon>Primates</taxon>
        <taxon>Haplorrhini</taxon>
        <taxon>Platyrrhini</taxon>
        <taxon>Cebidae</taxon>
        <taxon>Saimiriinae</taxon>
        <taxon>Saimiri</taxon>
    </lineage>
</organism>
<reference evidence="1" key="2">
    <citation type="submission" date="2025-09" db="UniProtKB">
        <authorList>
            <consortium name="Ensembl"/>
        </authorList>
    </citation>
    <scope>IDENTIFICATION</scope>
</reference>
<dbReference type="AlphaFoldDB" id="A0A2K6UN32"/>
<dbReference type="Proteomes" id="UP000233220">
    <property type="component" value="Unplaced"/>
</dbReference>
<proteinExistence type="predicted"/>
<evidence type="ECO:0000313" key="1">
    <source>
        <dbReference type="Ensembl" id="ENSSBOP00000033272.1"/>
    </source>
</evidence>
<accession>A0A2K6UN32</accession>
<evidence type="ECO:0000313" key="2">
    <source>
        <dbReference type="Proteomes" id="UP000233220"/>
    </source>
</evidence>
<dbReference type="OMA" id="CVNQGRR"/>
<keyword evidence="2" id="KW-1185">Reference proteome</keyword>
<name>A0A2K6UN32_SAIBB</name>
<dbReference type="GeneTree" id="ENSGT00910000147147"/>
<reference evidence="1" key="1">
    <citation type="submission" date="2025-08" db="UniProtKB">
        <authorList>
            <consortium name="Ensembl"/>
        </authorList>
    </citation>
    <scope>IDENTIFICATION</scope>
</reference>
<dbReference type="Ensembl" id="ENSSBOT00000050185.1">
    <property type="protein sequence ID" value="ENSSBOP00000033272.1"/>
    <property type="gene ID" value="ENSSBOG00000032816.1"/>
</dbReference>
<protein>
    <submittedName>
        <fullName evidence="1">Uncharacterized protein</fullName>
    </submittedName>
</protein>
<sequence length="101" mass="10670">MLPDSKISKARLSLIPRCVNQGRRGGLPAATGLEAQAPDLIGLMWSGADHPELLRCRKGGEACHGSGVVSQSQFGAEAQQGSRTRDRCCCVPGESDRGTHI</sequence>